<feature type="repeat" description="TPR" evidence="1">
    <location>
        <begin position="404"/>
        <end position="437"/>
    </location>
</feature>
<feature type="domain" description="CHAT" evidence="2">
    <location>
        <begin position="877"/>
        <end position="1153"/>
    </location>
</feature>
<evidence type="ECO:0000313" key="4">
    <source>
        <dbReference type="Proteomes" id="UP001498398"/>
    </source>
</evidence>
<dbReference type="SUPFAM" id="SSF48452">
    <property type="entry name" value="TPR-like"/>
    <property type="match status" value="3"/>
</dbReference>
<evidence type="ECO:0000259" key="2">
    <source>
        <dbReference type="Pfam" id="PF12770"/>
    </source>
</evidence>
<gene>
    <name evidence="3" type="ORF">VKT23_004798</name>
</gene>
<reference evidence="3 4" key="1">
    <citation type="submission" date="2024-01" db="EMBL/GenBank/DDBJ databases">
        <title>A draft genome for the cacao thread blight pathogen Marasmiellus scandens.</title>
        <authorList>
            <person name="Baruah I.K."/>
            <person name="Leung J."/>
            <person name="Bukari Y."/>
            <person name="Amoako-Attah I."/>
            <person name="Meinhardt L.W."/>
            <person name="Bailey B.A."/>
            <person name="Cohen S.P."/>
        </authorList>
    </citation>
    <scope>NUCLEOTIDE SEQUENCE [LARGE SCALE GENOMIC DNA]</scope>
    <source>
        <strain evidence="3 4">GH-19</strain>
    </source>
</reference>
<dbReference type="Gene3D" id="1.25.40.10">
    <property type="entry name" value="Tetratricopeptide repeat domain"/>
    <property type="match status" value="3"/>
</dbReference>
<dbReference type="SMART" id="SM00028">
    <property type="entry name" value="TPR"/>
    <property type="match status" value="6"/>
</dbReference>
<keyword evidence="1" id="KW-0802">TPR repeat</keyword>
<evidence type="ECO:0000256" key="1">
    <source>
        <dbReference type="PROSITE-ProRule" id="PRU00339"/>
    </source>
</evidence>
<protein>
    <recommendedName>
        <fullName evidence="2">CHAT domain-containing protein</fullName>
    </recommendedName>
</protein>
<dbReference type="EMBL" id="JBANRG010000005">
    <property type="protein sequence ID" value="KAK7466073.1"/>
    <property type="molecule type" value="Genomic_DNA"/>
</dbReference>
<name>A0ABR1JR96_9AGAR</name>
<evidence type="ECO:0000313" key="3">
    <source>
        <dbReference type="EMBL" id="KAK7466073.1"/>
    </source>
</evidence>
<accession>A0ABR1JR96</accession>
<comment type="caution">
    <text evidence="3">The sequence shown here is derived from an EMBL/GenBank/DDBJ whole genome shotgun (WGS) entry which is preliminary data.</text>
</comment>
<dbReference type="PROSITE" id="PS50005">
    <property type="entry name" value="TPR"/>
    <property type="match status" value="1"/>
</dbReference>
<dbReference type="PANTHER" id="PTHR19959:SF119">
    <property type="entry name" value="FUNGAL LIPASE-LIKE DOMAIN-CONTAINING PROTEIN"/>
    <property type="match status" value="1"/>
</dbReference>
<dbReference type="Pfam" id="PF12770">
    <property type="entry name" value="CHAT"/>
    <property type="match status" value="1"/>
</dbReference>
<sequence length="1170" mass="129225">MQLLMGFRQSEDLPKLEIVLRLSKETVDLFPDGHMAKLSVYNNIGSLSLQRFDCLEELGDIEEAIGAFRNAANLAPDDGASKASCLNNLGNALRYRFEQLNELSDIEEAISALKLAVELTSDYAGKALRLGNLGGIWQSCFKHSYMINDIKSAIDAFQDAVNLTSDDNVHKASRLMNLGIALSLCFEHFSEVEAINRAIDAFQVATDITSDSHAEKSSRLNSLGSALQLRYRYLGNLSDLMRAISAFQRVINRTPDGHANKASYLNNLGIALRFRFQHLGQVNDIEKGLAILHQAVDLTSDSDVKKPIRLTNLGAALQSRFEHFRDPNDIKKAVDISQQALELIPDGISDKVLILHNLGSVLRTCFEHLGDLNDVDRAIGILHKAVVLTPIGNAYRPSFLNSLGTAFMSRYDHLLELNDIEKAVDALQQAVDLTPHKHAESALRLTNLGAVYARRYERLGNLADIEKAIGAGQKAIELTPDGHPAKPARLSNLGTAIGSRFECLHEQNDIEKAITILQQAVDLVPDDHADKHIYLSNLGVALNSQFQQFGGLDNIDRAIAILKQAVNLTSDHHVSKASKLSLLGTAFHSRFKQLADPFDLHFALLNYQAASFTLCGTPSAQLRAAIAWAHLCSTFSAAIPAYTRAFELIPQVIWLGKTIKHRYEELVTIQHAINGAIATAIAVGELPRAVEWFEEGRSIVWHQILQLQSPLDALYKEYPDKANELERLSKALENAGNSRNDGFENIGFEAVYRSPVQQAQYHHQMAIQYEGLIQEIRGCDGLENFLKPKKFSELASAATDGPVAIVNVYHSQCDALVLCPSSKIIHVPLPNFSYQQANQLYSKLVSSLEANHVRVNRESRLMQPAKNSSQDHFQYLLSDLWSCVVQPIVCSFKDVSLDVTKSHLPHITWCVTGPLIFLPLHAAGIYGFDDSEKNLNISDFMVSSYTTTLTAMLGSASKPEQQYPTRDPNVLIVSQPATPGLPPLPGTLEEANIIQKYTSPDYTCHLSHETATIENVIAEMGKYNVIHLACHAIQDLANPLNSAFALFNGQLALEQLMGSSLENAQIAVLSACQTATGDQRLPEESVHLAAGMLAVGYPNVIATMWSIGDNDAPLIADRFYASLSKFWDNSESFNTRLSPAYALHDAISHLREEVGELKFVKWVPFIHFRV</sequence>
<organism evidence="3 4">
    <name type="scientific">Marasmiellus scandens</name>
    <dbReference type="NCBI Taxonomy" id="2682957"/>
    <lineage>
        <taxon>Eukaryota</taxon>
        <taxon>Fungi</taxon>
        <taxon>Dikarya</taxon>
        <taxon>Basidiomycota</taxon>
        <taxon>Agaricomycotina</taxon>
        <taxon>Agaricomycetes</taxon>
        <taxon>Agaricomycetidae</taxon>
        <taxon>Agaricales</taxon>
        <taxon>Marasmiineae</taxon>
        <taxon>Omphalotaceae</taxon>
        <taxon>Marasmiellus</taxon>
    </lineage>
</organism>
<proteinExistence type="predicted"/>
<dbReference type="InterPro" id="IPR024983">
    <property type="entry name" value="CHAT_dom"/>
</dbReference>
<keyword evidence="4" id="KW-1185">Reference proteome</keyword>
<dbReference type="PANTHER" id="PTHR19959">
    <property type="entry name" value="KINESIN LIGHT CHAIN"/>
    <property type="match status" value="1"/>
</dbReference>
<dbReference type="InterPro" id="IPR011990">
    <property type="entry name" value="TPR-like_helical_dom_sf"/>
</dbReference>
<dbReference type="Proteomes" id="UP001498398">
    <property type="component" value="Unassembled WGS sequence"/>
</dbReference>
<dbReference type="InterPro" id="IPR019734">
    <property type="entry name" value="TPR_rpt"/>
</dbReference>